<accession>A0A429YGJ5</accession>
<dbReference type="SUPFAM" id="SSF51261">
    <property type="entry name" value="Duplicated hybrid motif"/>
    <property type="match status" value="1"/>
</dbReference>
<dbReference type="RefSeq" id="WP_126702553.1">
    <property type="nucleotide sequence ID" value="NZ_RWKW01000141.1"/>
</dbReference>
<name>A0A429YGJ5_9HYPH</name>
<dbReference type="Pfam" id="PF01551">
    <property type="entry name" value="Peptidase_M23"/>
    <property type="match status" value="1"/>
</dbReference>
<evidence type="ECO:0000256" key="7">
    <source>
        <dbReference type="SAM" id="Phobius"/>
    </source>
</evidence>
<dbReference type="InterPro" id="IPR016047">
    <property type="entry name" value="M23ase_b-sheet_dom"/>
</dbReference>
<dbReference type="Proteomes" id="UP000278398">
    <property type="component" value="Unassembled WGS sequence"/>
</dbReference>
<keyword evidence="10" id="KW-1185">Reference proteome</keyword>
<comment type="cofactor">
    <cofactor evidence="1">
        <name>Zn(2+)</name>
        <dbReference type="ChEBI" id="CHEBI:29105"/>
    </cofactor>
</comment>
<dbReference type="OrthoDB" id="9805070at2"/>
<sequence length="424" mass="45379">MSKSRSSAVFGKRKEPHTFIIARGEEIRHFTVRPWMSAVAGSVLAACAVGYLLATSYLVLRDDLIGATVARQARLQHAYEDRISALRAQVDRITSRQMLDQQLVESKVAELIDRQEELTARNGMILPLLEKAVGEDALPVRGPVPLTKPEIRAGIPLENAFAPTATASAAASALSGLAQKKPRADEPNMSPADRADLLFMKINRSLRDIEDQQLRKIRSVKENAYKTADAIVTALKEAGLPVDPGYGTSDVGGPLVPVGTEDPFEAEVEELDDALTKLDGIRRAAVRLPIANPAPGQNVTSGFGVRRDPLIGRPAFHAGIDFRAAVGVQVRASGAGTVVKSGWNGGYGRMVEIDHGNGLTTRYAHLSRIKVAEGEAISAGAIIGLAGSSGRSTGPHLHYEVRRNGKATNPVRYISAGKAIKDLL</sequence>
<organism evidence="9 10">
    <name type="scientific">Aquibium carbonis</name>
    <dbReference type="NCBI Taxonomy" id="2495581"/>
    <lineage>
        <taxon>Bacteria</taxon>
        <taxon>Pseudomonadati</taxon>
        <taxon>Pseudomonadota</taxon>
        <taxon>Alphaproteobacteria</taxon>
        <taxon>Hyphomicrobiales</taxon>
        <taxon>Phyllobacteriaceae</taxon>
        <taxon>Aquibium</taxon>
    </lineage>
</organism>
<keyword evidence="7" id="KW-1133">Transmembrane helix</keyword>
<dbReference type="Gene3D" id="2.70.70.10">
    <property type="entry name" value="Glucose Permease (Domain IIA)"/>
    <property type="match status" value="1"/>
</dbReference>
<dbReference type="PANTHER" id="PTHR21666">
    <property type="entry name" value="PEPTIDASE-RELATED"/>
    <property type="match status" value="1"/>
</dbReference>
<evidence type="ECO:0000313" key="10">
    <source>
        <dbReference type="Proteomes" id="UP000278398"/>
    </source>
</evidence>
<evidence type="ECO:0000256" key="2">
    <source>
        <dbReference type="ARBA" id="ARBA00022670"/>
    </source>
</evidence>
<feature type="domain" description="M23ase beta-sheet core" evidence="8">
    <location>
        <begin position="316"/>
        <end position="410"/>
    </location>
</feature>
<dbReference type="CDD" id="cd12797">
    <property type="entry name" value="M23_peptidase"/>
    <property type="match status" value="1"/>
</dbReference>
<keyword evidence="4" id="KW-0378">Hydrolase</keyword>
<evidence type="ECO:0000256" key="4">
    <source>
        <dbReference type="ARBA" id="ARBA00022801"/>
    </source>
</evidence>
<proteinExistence type="predicted"/>
<dbReference type="PANTHER" id="PTHR21666:SF288">
    <property type="entry name" value="CELL DIVISION PROTEIN YTFB"/>
    <property type="match status" value="1"/>
</dbReference>
<reference evidence="9 10" key="1">
    <citation type="submission" date="2018-12" db="EMBL/GenBank/DDBJ databases">
        <title>Mesorhizobium carbonis sp. nov., isolated from coal mine water.</title>
        <authorList>
            <person name="Xin W."/>
            <person name="Xu Z."/>
            <person name="Xiang F."/>
            <person name="Zhang J."/>
            <person name="Xi L."/>
            <person name="Liu J."/>
        </authorList>
    </citation>
    <scope>NUCLEOTIDE SEQUENCE [LARGE SCALE GENOMIC DNA]</scope>
    <source>
        <strain evidence="9 10">B2.3</strain>
    </source>
</reference>
<keyword evidence="5" id="KW-0862">Zinc</keyword>
<protein>
    <submittedName>
        <fullName evidence="9">M23 family metallopeptidase</fullName>
    </submittedName>
</protein>
<keyword evidence="7" id="KW-0472">Membrane</keyword>
<dbReference type="EMBL" id="RWKW01000141">
    <property type="protein sequence ID" value="RST80589.1"/>
    <property type="molecule type" value="Genomic_DNA"/>
</dbReference>
<dbReference type="GO" id="GO:0046872">
    <property type="term" value="F:metal ion binding"/>
    <property type="evidence" value="ECO:0007669"/>
    <property type="project" value="UniProtKB-KW"/>
</dbReference>
<gene>
    <name evidence="9" type="ORF">EJC49_24520</name>
</gene>
<feature type="transmembrane region" description="Helical" evidence="7">
    <location>
        <begin position="38"/>
        <end position="60"/>
    </location>
</feature>
<evidence type="ECO:0000259" key="8">
    <source>
        <dbReference type="Pfam" id="PF01551"/>
    </source>
</evidence>
<evidence type="ECO:0000256" key="6">
    <source>
        <dbReference type="ARBA" id="ARBA00023049"/>
    </source>
</evidence>
<dbReference type="InterPro" id="IPR011055">
    <property type="entry name" value="Dup_hybrid_motif"/>
</dbReference>
<comment type="caution">
    <text evidence="9">The sequence shown here is derived from an EMBL/GenBank/DDBJ whole genome shotgun (WGS) entry which is preliminary data.</text>
</comment>
<evidence type="ECO:0000256" key="3">
    <source>
        <dbReference type="ARBA" id="ARBA00022723"/>
    </source>
</evidence>
<keyword evidence="6" id="KW-0482">Metalloprotease</keyword>
<dbReference type="GO" id="GO:0006508">
    <property type="term" value="P:proteolysis"/>
    <property type="evidence" value="ECO:0007669"/>
    <property type="project" value="UniProtKB-KW"/>
</dbReference>
<evidence type="ECO:0000313" key="9">
    <source>
        <dbReference type="EMBL" id="RST80589.1"/>
    </source>
</evidence>
<keyword evidence="7" id="KW-0812">Transmembrane</keyword>
<dbReference type="GO" id="GO:0004222">
    <property type="term" value="F:metalloendopeptidase activity"/>
    <property type="evidence" value="ECO:0007669"/>
    <property type="project" value="TreeGrafter"/>
</dbReference>
<keyword evidence="3" id="KW-0479">Metal-binding</keyword>
<dbReference type="AlphaFoldDB" id="A0A429YGJ5"/>
<keyword evidence="2" id="KW-0645">Protease</keyword>
<dbReference type="InterPro" id="IPR050570">
    <property type="entry name" value="Cell_wall_metabolism_enzyme"/>
</dbReference>
<evidence type="ECO:0000256" key="5">
    <source>
        <dbReference type="ARBA" id="ARBA00022833"/>
    </source>
</evidence>
<dbReference type="FunFam" id="2.70.70.10:FF:000006">
    <property type="entry name" value="M23 family peptidase"/>
    <property type="match status" value="1"/>
</dbReference>
<evidence type="ECO:0000256" key="1">
    <source>
        <dbReference type="ARBA" id="ARBA00001947"/>
    </source>
</evidence>